<gene>
    <name evidence="1" type="ORF">B0J15DRAFT_582670</name>
</gene>
<proteinExistence type="predicted"/>
<dbReference type="SUPFAM" id="SSF46689">
    <property type="entry name" value="Homeodomain-like"/>
    <property type="match status" value="1"/>
</dbReference>
<dbReference type="InterPro" id="IPR009057">
    <property type="entry name" value="Homeodomain-like_sf"/>
</dbReference>
<evidence type="ECO:0000313" key="2">
    <source>
        <dbReference type="Proteomes" id="UP000736672"/>
    </source>
</evidence>
<dbReference type="Gene3D" id="1.10.10.60">
    <property type="entry name" value="Homeodomain-like"/>
    <property type="match status" value="1"/>
</dbReference>
<evidence type="ECO:0008006" key="3">
    <source>
        <dbReference type="Google" id="ProtNLM"/>
    </source>
</evidence>
<dbReference type="EMBL" id="JAGTJS010000008">
    <property type="protein sequence ID" value="KAH7260537.1"/>
    <property type="molecule type" value="Genomic_DNA"/>
</dbReference>
<dbReference type="Proteomes" id="UP000736672">
    <property type="component" value="Unassembled WGS sequence"/>
</dbReference>
<name>A0A9P9HNY2_FUSSL</name>
<sequence length="827" mass="92835">MDSLSNEAVANLEWARAHNARILTDQEMERALQLIGHTKKTDKSGGNILPQKRKRLGKGSELQTICEAWVQAHNGHLCPTDKDKCWMLQQGDLKWEQVTNWFAYRQKKAKSNLERAFANPRGFVATHGHGVTDTLNDFFVAVAQRNPPRKNGKRLSEISQVSAPTMLPKLSNNIKTKTEASCASRQAACAPQPQLQASAQVCETSWSPGKPRNADHSTFAQPSRRTICHLSCIGWENSWICHARDCVPKQDLVFAVKTLPQTAESTADLDAFLWANTQGRQQIGEQFGCPFCEKSSLTEFTAKTHLSSHTGPFYICLVPNCRANIGEFRMTRHQLSAHEAAHKRNGHLDHLPNDQRHRIADARVTWVRTPGEIHQHIATLSAEQEQHECTRDADKELPTTNSGICLPPINKNAWYGTLLQEAASLDRLGAPRATNISRDRQVEVLSYNLDKVQKEILSGFRVEFRNWGDMCLGPRPSLNLGSITKRCPRNCRLDWNTAKIKKNDQQMTLRFDIRCIECAQEFALYELYKAFGTLADKDDNEAKCSEKGCPHDRMFQALYCPLHVVSNTVEAHPQPWTAENRTLISQQLKADTVWDIDKSSNFSLFLERHKLSNAPRFFAIDLEGYLVSKPPVVEQAAAVGVDQTLPVIFNINIDNPQHVDEKLESPDAGDFHENLLSFGKRDYWHYNKSALSGQSMNPTQAATVIKNSGITENDYLLVWHKTFADASALKHLLSQAGFDGVLPPNSHIIRLPSLFRYNIDLPEGVLRSLEFLFSAFFPDHPLGLSHHDALIDSKKAALMALLAERLCKGEDTADLQGLNRNGSSPVL</sequence>
<reference evidence="1" key="1">
    <citation type="journal article" date="2021" name="Nat. Commun.">
        <title>Genetic determinants of endophytism in the Arabidopsis root mycobiome.</title>
        <authorList>
            <person name="Mesny F."/>
            <person name="Miyauchi S."/>
            <person name="Thiergart T."/>
            <person name="Pickel B."/>
            <person name="Atanasova L."/>
            <person name="Karlsson M."/>
            <person name="Huettel B."/>
            <person name="Barry K.W."/>
            <person name="Haridas S."/>
            <person name="Chen C."/>
            <person name="Bauer D."/>
            <person name="Andreopoulos W."/>
            <person name="Pangilinan J."/>
            <person name="LaButti K."/>
            <person name="Riley R."/>
            <person name="Lipzen A."/>
            <person name="Clum A."/>
            <person name="Drula E."/>
            <person name="Henrissat B."/>
            <person name="Kohler A."/>
            <person name="Grigoriev I.V."/>
            <person name="Martin F.M."/>
            <person name="Hacquard S."/>
        </authorList>
    </citation>
    <scope>NUCLEOTIDE SEQUENCE</scope>
    <source>
        <strain evidence="1">FSSC 5 MPI-SDFR-AT-0091</strain>
    </source>
</reference>
<comment type="caution">
    <text evidence="1">The sequence shown here is derived from an EMBL/GenBank/DDBJ whole genome shotgun (WGS) entry which is preliminary data.</text>
</comment>
<protein>
    <recommendedName>
        <fullName evidence="3">Homeobox domain-containing protein</fullName>
    </recommendedName>
</protein>
<dbReference type="AlphaFoldDB" id="A0A9P9HNY2"/>
<accession>A0A9P9HNY2</accession>
<keyword evidence="2" id="KW-1185">Reference proteome</keyword>
<dbReference type="OrthoDB" id="5092300at2759"/>
<organism evidence="1 2">
    <name type="scientific">Fusarium solani</name>
    <name type="common">Filamentous fungus</name>
    <dbReference type="NCBI Taxonomy" id="169388"/>
    <lineage>
        <taxon>Eukaryota</taxon>
        <taxon>Fungi</taxon>
        <taxon>Dikarya</taxon>
        <taxon>Ascomycota</taxon>
        <taxon>Pezizomycotina</taxon>
        <taxon>Sordariomycetes</taxon>
        <taxon>Hypocreomycetidae</taxon>
        <taxon>Hypocreales</taxon>
        <taxon>Nectriaceae</taxon>
        <taxon>Fusarium</taxon>
        <taxon>Fusarium solani species complex</taxon>
    </lineage>
</organism>
<evidence type="ECO:0000313" key="1">
    <source>
        <dbReference type="EMBL" id="KAH7260537.1"/>
    </source>
</evidence>